<protein>
    <recommendedName>
        <fullName evidence="2">FAD dependent oxidoreductase domain-containing protein</fullName>
    </recommendedName>
</protein>
<evidence type="ECO:0000313" key="4">
    <source>
        <dbReference type="Proteomes" id="UP000070311"/>
    </source>
</evidence>
<dbReference type="Gene3D" id="3.50.50.60">
    <property type="entry name" value="FAD/NAD(P)-binding domain"/>
    <property type="match status" value="1"/>
</dbReference>
<accession>A0A133VG25</accession>
<evidence type="ECO:0000256" key="1">
    <source>
        <dbReference type="ARBA" id="ARBA00023002"/>
    </source>
</evidence>
<dbReference type="SUPFAM" id="SSF51905">
    <property type="entry name" value="FAD/NAD(P)-binding domain"/>
    <property type="match status" value="1"/>
</dbReference>
<dbReference type="GO" id="GO:0016491">
    <property type="term" value="F:oxidoreductase activity"/>
    <property type="evidence" value="ECO:0007669"/>
    <property type="project" value="UniProtKB-KW"/>
</dbReference>
<dbReference type="PANTHER" id="PTHR13847:SF287">
    <property type="entry name" value="FAD-DEPENDENT OXIDOREDUCTASE DOMAIN-CONTAINING PROTEIN 1"/>
    <property type="match status" value="1"/>
</dbReference>
<dbReference type="EMBL" id="LHYD01000016">
    <property type="protein sequence ID" value="KXB05377.1"/>
    <property type="molecule type" value="Genomic_DNA"/>
</dbReference>
<dbReference type="InterPro" id="IPR036188">
    <property type="entry name" value="FAD/NAD-bd_sf"/>
</dbReference>
<name>A0A133VG25_9EURY</name>
<dbReference type="Pfam" id="PF01266">
    <property type="entry name" value="DAO"/>
    <property type="match status" value="1"/>
</dbReference>
<reference evidence="3 4" key="1">
    <citation type="journal article" date="2016" name="Sci. Rep.">
        <title>Metabolic traits of an uncultured archaeal lineage -MSBL1- from brine pools of the Red Sea.</title>
        <authorList>
            <person name="Mwirichia R."/>
            <person name="Alam I."/>
            <person name="Rashid M."/>
            <person name="Vinu M."/>
            <person name="Ba-Alawi W."/>
            <person name="Anthony Kamau A."/>
            <person name="Kamanda Ngugi D."/>
            <person name="Goker M."/>
            <person name="Klenk H.P."/>
            <person name="Bajic V."/>
            <person name="Stingl U."/>
        </authorList>
    </citation>
    <scope>NUCLEOTIDE SEQUENCE [LARGE SCALE GENOMIC DNA]</scope>
    <source>
        <strain evidence="3">SCGC-AAA382A13</strain>
    </source>
</reference>
<dbReference type="Proteomes" id="UP000070311">
    <property type="component" value="Unassembled WGS sequence"/>
</dbReference>
<dbReference type="PANTHER" id="PTHR13847">
    <property type="entry name" value="SARCOSINE DEHYDROGENASE-RELATED"/>
    <property type="match status" value="1"/>
</dbReference>
<dbReference type="PROSITE" id="PS51257">
    <property type="entry name" value="PROKAR_LIPOPROTEIN"/>
    <property type="match status" value="1"/>
</dbReference>
<dbReference type="AlphaFoldDB" id="A0A133VG25"/>
<evidence type="ECO:0000313" key="3">
    <source>
        <dbReference type="EMBL" id="KXB05377.1"/>
    </source>
</evidence>
<proteinExistence type="predicted"/>
<dbReference type="InterPro" id="IPR006076">
    <property type="entry name" value="FAD-dep_OxRdtase"/>
</dbReference>
<feature type="domain" description="FAD dependent oxidoreductase" evidence="2">
    <location>
        <begin position="7"/>
        <end position="358"/>
    </location>
</feature>
<evidence type="ECO:0000259" key="2">
    <source>
        <dbReference type="Pfam" id="PF01266"/>
    </source>
</evidence>
<sequence>MNEKTEVAIIGGGIIGCTIAYKLAKKNIDVTLLEKDCLSYGATGRCGGIAWVGQPTKEFVKIAKRSIGGFLEFSENTDYDLERHNGGIVIVFPEEKEEYEEEIDMQKSINGVNPQWIEKNELKQRVPPLDVEGIGAIGGIYYDSIISLNPFFTTEALALEAKKLGVNIETNNEVKNIITKDGKIKGLETNTGRIKTDVVINAAGGWSHEIGRKAGVEISTRPYPQKGAAAVITEPIEQFLYGSLDSSDIWSTQTKHGGYLVGISDFVSPLHPNPRVPSKLTLSPDFSTFRELTSLINKYFPSLGDVNILRHWRGVFDVTPDARPLIGELNELEGFILACGCSAHGFCFSQAIGEFITDIIVGNKKSELLKNLDPNRF</sequence>
<dbReference type="Gene3D" id="3.30.9.10">
    <property type="entry name" value="D-Amino Acid Oxidase, subunit A, domain 2"/>
    <property type="match status" value="1"/>
</dbReference>
<organism evidence="3 4">
    <name type="scientific">candidate division MSBL1 archaeon SCGC-AAA382A13</name>
    <dbReference type="NCBI Taxonomy" id="1698279"/>
    <lineage>
        <taxon>Archaea</taxon>
        <taxon>Methanobacteriati</taxon>
        <taxon>Methanobacteriota</taxon>
        <taxon>candidate division MSBL1</taxon>
    </lineage>
</organism>
<dbReference type="GO" id="GO:0005737">
    <property type="term" value="C:cytoplasm"/>
    <property type="evidence" value="ECO:0007669"/>
    <property type="project" value="TreeGrafter"/>
</dbReference>
<keyword evidence="1" id="KW-0560">Oxidoreductase</keyword>
<keyword evidence="4" id="KW-1185">Reference proteome</keyword>
<gene>
    <name evidence="3" type="ORF">AKJ50_01120</name>
</gene>
<comment type="caution">
    <text evidence="3">The sequence shown here is derived from an EMBL/GenBank/DDBJ whole genome shotgun (WGS) entry which is preliminary data.</text>
</comment>